<accession>A0A1N7SHG6</accession>
<name>A0A1N7SHG6_9BURK</name>
<sequence>MPCPSAERLTSYRHGTRSETWSEGEVTRIRVLIRTLAVQQNRPLSLRFSKFRQVRTGGPPTAVLQDLTGSPMRGNKIRFGDCKIGVARTCIIRVYGFEHRLKNGLAIDDSIYGAHDLNT</sequence>
<organism evidence="1 2">
    <name type="scientific">Paraburkholderia ribeironis</name>
    <dbReference type="NCBI Taxonomy" id="1247936"/>
    <lineage>
        <taxon>Bacteria</taxon>
        <taxon>Pseudomonadati</taxon>
        <taxon>Pseudomonadota</taxon>
        <taxon>Betaproteobacteria</taxon>
        <taxon>Burkholderiales</taxon>
        <taxon>Burkholderiaceae</taxon>
        <taxon>Paraburkholderia</taxon>
    </lineage>
</organism>
<proteinExistence type="predicted"/>
<dbReference type="STRING" id="1247936.BN2475_700003"/>
<evidence type="ECO:0000313" key="2">
    <source>
        <dbReference type="Proteomes" id="UP000187012"/>
    </source>
</evidence>
<evidence type="ECO:0000313" key="1">
    <source>
        <dbReference type="EMBL" id="SIT46827.1"/>
    </source>
</evidence>
<keyword evidence="2" id="KW-1185">Reference proteome</keyword>
<gene>
    <name evidence="1" type="ORF">BN2475_700003</name>
</gene>
<reference evidence="1 2" key="1">
    <citation type="submission" date="2016-12" db="EMBL/GenBank/DDBJ databases">
        <authorList>
            <person name="Song W.-J."/>
            <person name="Kurnit D.M."/>
        </authorList>
    </citation>
    <scope>NUCLEOTIDE SEQUENCE [LARGE SCALE GENOMIC DNA]</scope>
    <source>
        <strain evidence="1 2">STM7296</strain>
    </source>
</reference>
<dbReference type="AlphaFoldDB" id="A0A1N7SHG6"/>
<dbReference type="EMBL" id="CYGX02000070">
    <property type="protein sequence ID" value="SIT46827.1"/>
    <property type="molecule type" value="Genomic_DNA"/>
</dbReference>
<protein>
    <submittedName>
        <fullName evidence="1">Uncharacterized protein</fullName>
    </submittedName>
</protein>
<dbReference type="Proteomes" id="UP000187012">
    <property type="component" value="Unassembled WGS sequence"/>
</dbReference>